<proteinExistence type="predicted"/>
<dbReference type="AlphaFoldDB" id="A0AAV0TJF7"/>
<reference evidence="1" key="1">
    <citation type="submission" date="2022-12" db="EMBL/GenBank/DDBJ databases">
        <authorList>
            <person name="Webb A."/>
        </authorList>
    </citation>
    <scope>NUCLEOTIDE SEQUENCE</scope>
    <source>
        <strain evidence="1">Pd1</strain>
    </source>
</reference>
<accession>A0AAV0TJF7</accession>
<dbReference type="PANTHER" id="PTHR38899:SF1">
    <property type="entry name" value="PROTEIN KINASE"/>
    <property type="match status" value="1"/>
</dbReference>
<keyword evidence="2" id="KW-1185">Reference proteome</keyword>
<organism evidence="1 2">
    <name type="scientific">Peronospora destructor</name>
    <dbReference type="NCBI Taxonomy" id="86335"/>
    <lineage>
        <taxon>Eukaryota</taxon>
        <taxon>Sar</taxon>
        <taxon>Stramenopiles</taxon>
        <taxon>Oomycota</taxon>
        <taxon>Peronosporomycetes</taxon>
        <taxon>Peronosporales</taxon>
        <taxon>Peronosporaceae</taxon>
        <taxon>Peronospora</taxon>
    </lineage>
</organism>
<gene>
    <name evidence="1" type="ORF">PDE001_LOCUS2604</name>
</gene>
<dbReference type="EMBL" id="CANTFM010000448">
    <property type="protein sequence ID" value="CAI5722075.1"/>
    <property type="molecule type" value="Genomic_DNA"/>
</dbReference>
<comment type="caution">
    <text evidence="1">The sequence shown here is derived from an EMBL/GenBank/DDBJ whole genome shotgun (WGS) entry which is preliminary data.</text>
</comment>
<evidence type="ECO:0000313" key="1">
    <source>
        <dbReference type="EMBL" id="CAI5722075.1"/>
    </source>
</evidence>
<dbReference type="PANTHER" id="PTHR38899">
    <property type="entry name" value="DOMAIN OOKINETE PROTEIN, PUTATIVE-RELATED"/>
    <property type="match status" value="1"/>
</dbReference>
<evidence type="ECO:0000313" key="2">
    <source>
        <dbReference type="Proteomes" id="UP001162029"/>
    </source>
</evidence>
<name>A0AAV0TJF7_9STRA</name>
<dbReference type="Proteomes" id="UP001162029">
    <property type="component" value="Unassembled WGS sequence"/>
</dbReference>
<protein>
    <submittedName>
        <fullName evidence="1">Uncharacterized protein</fullName>
    </submittedName>
</protein>
<sequence length="220" mass="24466">MDVSAYSNDLYEYPAIKRPVNSLCNAFVLCWENVLVPTKWMRQQLGLKSSITALQTAKQQVLRTPHLQTALATVEQELIHLLTSVSNHGPLFIMSEESVQFVEATCRTFFPRLAYCLSSSTAMTSVHVVGAPNRFQSAAEKAAWRVNLLQSLCRDRLCPHQTDIAACADANKAAPFIISKSVHVQNARNLTLQEFMLHLRTLSGYVPQAAPCDTSFAIQL</sequence>